<comment type="caution">
    <text evidence="6">The sequence shown here is derived from an EMBL/GenBank/DDBJ whole genome shotgun (WGS) entry which is preliminary data.</text>
</comment>
<dbReference type="PANTHER" id="PTHR30055">
    <property type="entry name" value="HTH-TYPE TRANSCRIPTIONAL REGULATOR RUTR"/>
    <property type="match status" value="1"/>
</dbReference>
<dbReference type="Gene3D" id="1.10.357.10">
    <property type="entry name" value="Tetracycline Repressor, domain 2"/>
    <property type="match status" value="1"/>
</dbReference>
<organism evidence="6 7">
    <name type="scientific">Alloalcanivorax venustensis ISO4</name>
    <dbReference type="NCBI Taxonomy" id="1177184"/>
    <lineage>
        <taxon>Bacteria</taxon>
        <taxon>Pseudomonadati</taxon>
        <taxon>Pseudomonadota</taxon>
        <taxon>Gammaproteobacteria</taxon>
        <taxon>Oceanospirillales</taxon>
        <taxon>Alcanivoracaceae</taxon>
        <taxon>Alloalcanivorax</taxon>
    </lineage>
</organism>
<dbReference type="InterPro" id="IPR050109">
    <property type="entry name" value="HTH-type_TetR-like_transc_reg"/>
</dbReference>
<keyword evidence="1" id="KW-0805">Transcription regulation</keyword>
<evidence type="ECO:0000313" key="7">
    <source>
        <dbReference type="Proteomes" id="UP000644441"/>
    </source>
</evidence>
<dbReference type="InterPro" id="IPR036271">
    <property type="entry name" value="Tet_transcr_reg_TetR-rel_C_sf"/>
</dbReference>
<protein>
    <submittedName>
        <fullName evidence="6">Transcriptional regulator</fullName>
    </submittedName>
</protein>
<sequence>MTDNDPRRARILATARDVFAEQGFRRAEVKTIAQRAGVGKATIYRFFPSKDALLLTVVEENLTAIRDLVLGELLNGAPPLQRLENVCRAVARFLESERDFSRLLIQEAGEFLGPIQQRYLRLVEDNLPVADAFFNELRNDGYFAALSTRDTILMMVNLLVGTTYTWVLTGEGRLEHQAVSYMEVLVRGLRAGDA</sequence>
<evidence type="ECO:0000256" key="4">
    <source>
        <dbReference type="PROSITE-ProRule" id="PRU00335"/>
    </source>
</evidence>
<dbReference type="SUPFAM" id="SSF48498">
    <property type="entry name" value="Tetracyclin repressor-like, C-terminal domain"/>
    <property type="match status" value="1"/>
</dbReference>
<gene>
    <name evidence="6" type="ORF">ISO4_00441</name>
</gene>
<evidence type="ECO:0000313" key="6">
    <source>
        <dbReference type="EMBL" id="MBF5051839.1"/>
    </source>
</evidence>
<accession>A0ABS0ACI6</accession>
<evidence type="ECO:0000259" key="5">
    <source>
        <dbReference type="PROSITE" id="PS50977"/>
    </source>
</evidence>
<dbReference type="PRINTS" id="PR00455">
    <property type="entry name" value="HTHTETR"/>
</dbReference>
<dbReference type="PANTHER" id="PTHR30055:SF234">
    <property type="entry name" value="HTH-TYPE TRANSCRIPTIONAL REGULATOR BETI"/>
    <property type="match status" value="1"/>
</dbReference>
<name>A0ABS0ACI6_9GAMM</name>
<dbReference type="Pfam" id="PF00440">
    <property type="entry name" value="TetR_N"/>
    <property type="match status" value="1"/>
</dbReference>
<proteinExistence type="predicted"/>
<keyword evidence="3" id="KW-0804">Transcription</keyword>
<dbReference type="RefSeq" id="WP_194855018.1">
    <property type="nucleotide sequence ID" value="NZ_ARXR01000003.1"/>
</dbReference>
<dbReference type="InterPro" id="IPR009057">
    <property type="entry name" value="Homeodomain-like_sf"/>
</dbReference>
<reference evidence="6 7" key="1">
    <citation type="submission" date="2012-09" db="EMBL/GenBank/DDBJ databases">
        <title>Genome Sequence of alkane-degrading Bacterium Alcanivorax venustensis ISO4.</title>
        <authorList>
            <person name="Lai Q."/>
            <person name="Shao Z."/>
        </authorList>
    </citation>
    <scope>NUCLEOTIDE SEQUENCE [LARGE SCALE GENOMIC DNA]</scope>
    <source>
        <strain evidence="6 7">ISO4</strain>
    </source>
</reference>
<feature type="DNA-binding region" description="H-T-H motif" evidence="4">
    <location>
        <begin position="28"/>
        <end position="47"/>
    </location>
</feature>
<keyword evidence="7" id="KW-1185">Reference proteome</keyword>
<dbReference type="PROSITE" id="PS50977">
    <property type="entry name" value="HTH_TETR_2"/>
    <property type="match status" value="1"/>
</dbReference>
<evidence type="ECO:0000256" key="3">
    <source>
        <dbReference type="ARBA" id="ARBA00023163"/>
    </source>
</evidence>
<evidence type="ECO:0000256" key="2">
    <source>
        <dbReference type="ARBA" id="ARBA00023125"/>
    </source>
</evidence>
<dbReference type="SUPFAM" id="SSF46689">
    <property type="entry name" value="Homeodomain-like"/>
    <property type="match status" value="1"/>
</dbReference>
<dbReference type="Gene3D" id="1.10.10.60">
    <property type="entry name" value="Homeodomain-like"/>
    <property type="match status" value="1"/>
</dbReference>
<dbReference type="Proteomes" id="UP000644441">
    <property type="component" value="Unassembled WGS sequence"/>
</dbReference>
<evidence type="ECO:0000256" key="1">
    <source>
        <dbReference type="ARBA" id="ARBA00023015"/>
    </source>
</evidence>
<feature type="domain" description="HTH tetR-type" evidence="5">
    <location>
        <begin position="5"/>
        <end position="65"/>
    </location>
</feature>
<keyword evidence="2 4" id="KW-0238">DNA-binding</keyword>
<dbReference type="EMBL" id="ARXR01000003">
    <property type="protein sequence ID" value="MBF5051839.1"/>
    <property type="molecule type" value="Genomic_DNA"/>
</dbReference>
<dbReference type="InterPro" id="IPR001647">
    <property type="entry name" value="HTH_TetR"/>
</dbReference>